<dbReference type="PANTHER" id="PTHR21016">
    <property type="entry name" value="BETA-AMYLOID BINDING PROTEIN-RELATED"/>
    <property type="match status" value="1"/>
</dbReference>
<protein>
    <recommendedName>
        <fullName evidence="7">TM2 domain-containing protein</fullName>
    </recommendedName>
</protein>
<gene>
    <name evidence="8" type="ORF">AKJ09_08695</name>
</gene>
<dbReference type="InterPro" id="IPR050932">
    <property type="entry name" value="TM2D1-3-like"/>
</dbReference>
<evidence type="ECO:0000256" key="6">
    <source>
        <dbReference type="SAM" id="Phobius"/>
    </source>
</evidence>
<keyword evidence="3 6" id="KW-1133">Transmembrane helix</keyword>
<dbReference type="InterPro" id="IPR007829">
    <property type="entry name" value="TM2"/>
</dbReference>
<evidence type="ECO:0000256" key="4">
    <source>
        <dbReference type="ARBA" id="ARBA00023136"/>
    </source>
</evidence>
<dbReference type="PANTHER" id="PTHR21016:SF25">
    <property type="entry name" value="TM2 DOMAIN-CONTAINING PROTEIN DDB_G0277895-RELATED"/>
    <property type="match status" value="1"/>
</dbReference>
<feature type="transmembrane region" description="Helical" evidence="6">
    <location>
        <begin position="225"/>
        <end position="244"/>
    </location>
</feature>
<evidence type="ECO:0000256" key="1">
    <source>
        <dbReference type="ARBA" id="ARBA00004141"/>
    </source>
</evidence>
<evidence type="ECO:0000256" key="3">
    <source>
        <dbReference type="ARBA" id="ARBA00022989"/>
    </source>
</evidence>
<dbReference type="KEGG" id="llu:AKJ09_08695"/>
<reference evidence="8 9" key="1">
    <citation type="submission" date="2015-08" db="EMBL/GenBank/DDBJ databases">
        <authorList>
            <person name="Babu N.S."/>
            <person name="Beckwith C.J."/>
            <person name="Beseler K.G."/>
            <person name="Brison A."/>
            <person name="Carone J.V."/>
            <person name="Caskin T.P."/>
            <person name="Diamond M."/>
            <person name="Durham M.E."/>
            <person name="Foxe J.M."/>
            <person name="Go M."/>
            <person name="Henderson B.A."/>
            <person name="Jones I.B."/>
            <person name="McGettigan J.A."/>
            <person name="Micheletti S.J."/>
            <person name="Nasrallah M.E."/>
            <person name="Ortiz D."/>
            <person name="Piller C.R."/>
            <person name="Privatt S.R."/>
            <person name="Schneider S.L."/>
            <person name="Sharp S."/>
            <person name="Smith T.C."/>
            <person name="Stanton J.D."/>
            <person name="Ullery H.E."/>
            <person name="Wilson R.J."/>
            <person name="Serrano M.G."/>
            <person name="Buck G."/>
            <person name="Lee V."/>
            <person name="Wang Y."/>
            <person name="Carvalho R."/>
            <person name="Voegtly L."/>
            <person name="Shi R."/>
            <person name="Duckworth R."/>
            <person name="Johnson A."/>
            <person name="Loviza R."/>
            <person name="Walstead R."/>
            <person name="Shah Z."/>
            <person name="Kiflezghi M."/>
            <person name="Wade K."/>
            <person name="Ball S.L."/>
            <person name="Bradley K.W."/>
            <person name="Asai D.J."/>
            <person name="Bowman C.A."/>
            <person name="Russell D.A."/>
            <person name="Pope W.H."/>
            <person name="Jacobs-Sera D."/>
            <person name="Hendrix R.W."/>
            <person name="Hatfull G.F."/>
        </authorList>
    </citation>
    <scope>NUCLEOTIDE SEQUENCE [LARGE SCALE GENOMIC DNA]</scope>
    <source>
        <strain evidence="8 9">DSM 27648</strain>
    </source>
</reference>
<dbReference type="Proteomes" id="UP000064967">
    <property type="component" value="Chromosome"/>
</dbReference>
<evidence type="ECO:0000313" key="9">
    <source>
        <dbReference type="Proteomes" id="UP000064967"/>
    </source>
</evidence>
<proteinExistence type="predicted"/>
<feature type="region of interest" description="Disordered" evidence="5">
    <location>
        <begin position="1"/>
        <end position="171"/>
    </location>
</feature>
<dbReference type="STRING" id="1391654.AKJ09_08695"/>
<keyword evidence="2 6" id="KW-0812">Transmembrane</keyword>
<sequence length="288" mass="28560">MPFTAEAAPLGAGAPPAGAAPIPASRLKGTIVGVAPPSMGGSAPPAAGAPEHQFGSPAGVNPLGGTMALDGGGFNQFNLPPQGAPGGNPALDPTPPPPAYGAPAGGFGGPAPGEAAFATPPPPAMGGVYGAPPPPADPYGAPPGMGQPMGGPPMGGAPMGGNPYGAPPPQDFGGQVQQGFNQMGQAFNDFGNQMNQQMGMQPYQGGAPMMQGPGGAMVPPGEKSWMVTLLLCFFGGYLGIHRFYTGHTLFGVIQLLTGGGCGLWALYDFIMILTGKYTDAQGRPLVKQ</sequence>
<evidence type="ECO:0000259" key="7">
    <source>
        <dbReference type="Pfam" id="PF05154"/>
    </source>
</evidence>
<dbReference type="Pfam" id="PF05154">
    <property type="entry name" value="TM2"/>
    <property type="match status" value="1"/>
</dbReference>
<keyword evidence="9" id="KW-1185">Reference proteome</keyword>
<feature type="compositionally biased region" description="Pro residues" evidence="5">
    <location>
        <begin position="131"/>
        <end position="141"/>
    </location>
</feature>
<dbReference type="EMBL" id="CP012333">
    <property type="protein sequence ID" value="AKV02032.1"/>
    <property type="molecule type" value="Genomic_DNA"/>
</dbReference>
<feature type="compositionally biased region" description="Low complexity" evidence="5">
    <location>
        <begin position="35"/>
        <end position="50"/>
    </location>
</feature>
<organism evidence="8 9">
    <name type="scientific">Labilithrix luteola</name>
    <dbReference type="NCBI Taxonomy" id="1391654"/>
    <lineage>
        <taxon>Bacteria</taxon>
        <taxon>Pseudomonadati</taxon>
        <taxon>Myxococcota</taxon>
        <taxon>Polyangia</taxon>
        <taxon>Polyangiales</taxon>
        <taxon>Labilitrichaceae</taxon>
        <taxon>Labilithrix</taxon>
    </lineage>
</organism>
<feature type="transmembrane region" description="Helical" evidence="6">
    <location>
        <begin position="250"/>
        <end position="273"/>
    </location>
</feature>
<name>A0A0K1Q8N4_9BACT</name>
<comment type="subcellular location">
    <subcellularLocation>
        <location evidence="1">Membrane</location>
        <topology evidence="1">Multi-pass membrane protein</topology>
    </subcellularLocation>
</comment>
<feature type="domain" description="TM2" evidence="7">
    <location>
        <begin position="222"/>
        <end position="270"/>
    </location>
</feature>
<keyword evidence="4 6" id="KW-0472">Membrane</keyword>
<dbReference type="GO" id="GO:0016020">
    <property type="term" value="C:membrane"/>
    <property type="evidence" value="ECO:0007669"/>
    <property type="project" value="UniProtKB-SubCell"/>
</dbReference>
<evidence type="ECO:0000256" key="5">
    <source>
        <dbReference type="SAM" id="MobiDB-lite"/>
    </source>
</evidence>
<feature type="compositionally biased region" description="Gly residues" evidence="5">
    <location>
        <begin position="147"/>
        <end position="163"/>
    </location>
</feature>
<evidence type="ECO:0000256" key="2">
    <source>
        <dbReference type="ARBA" id="ARBA00022692"/>
    </source>
</evidence>
<feature type="compositionally biased region" description="Low complexity" evidence="5">
    <location>
        <begin position="1"/>
        <end position="24"/>
    </location>
</feature>
<accession>A0A0K1Q8N4</accession>
<evidence type="ECO:0000313" key="8">
    <source>
        <dbReference type="EMBL" id="AKV02032.1"/>
    </source>
</evidence>
<dbReference type="AlphaFoldDB" id="A0A0K1Q8N4"/>